<evidence type="ECO:0000313" key="5">
    <source>
        <dbReference type="EMBL" id="KAJ4954499.1"/>
    </source>
</evidence>
<dbReference type="EMBL" id="JAMYWD010000011">
    <property type="protein sequence ID" value="KAJ4954499.1"/>
    <property type="molecule type" value="Genomic_DNA"/>
</dbReference>
<feature type="region of interest" description="Disordered" evidence="2">
    <location>
        <begin position="45"/>
        <end position="69"/>
    </location>
</feature>
<evidence type="ECO:0000313" key="6">
    <source>
        <dbReference type="Proteomes" id="UP001141806"/>
    </source>
</evidence>
<dbReference type="InterPro" id="IPR001119">
    <property type="entry name" value="SLH_dom"/>
</dbReference>
<comment type="caution">
    <text evidence="5">The sequence shown here is derived from an EMBL/GenBank/DDBJ whole genome shotgun (WGS) entry which is preliminary data.</text>
</comment>
<gene>
    <name evidence="5" type="ORF">NE237_011282</name>
</gene>
<dbReference type="PROSITE" id="PS51272">
    <property type="entry name" value="SLH"/>
    <property type="match status" value="1"/>
</dbReference>
<proteinExistence type="predicted"/>
<dbReference type="PANTHER" id="PTHR33740">
    <property type="entry name" value="GPI-ANCHORED ADHESIN-LIKE PROTEIN"/>
    <property type="match status" value="1"/>
</dbReference>
<protein>
    <recommendedName>
        <fullName evidence="4">SLH domain-containing protein</fullName>
    </recommendedName>
</protein>
<accession>A0A9Q0JVN7</accession>
<sequence length="1008" mass="109476">MASLTIPSSPNSFQLRLGFRCKKSSLTFPRTCFRTNLDRRIRSCSATGSAAKEGDGSDRKVSGNSWTNSDKSKDNFAGWFGADSGDSQRKGGYGGIIGAGLAGVLLAAGLTFASISLSKRSTSSSGMKPQMESPTMQQEVLLASGDQDDRVEVIRNENNSVVLDEESLDSDRGPESNTGIIKDSCSYPEITEATSESSIDDNINVGASLIENVDSASSGIDATTNASSQEDFQFRPAVDEISIPYSSNLSSPRMPDYNVVDGSSDASSFKESGGSPAAALPELAMELSVVNPINPSVSDADSTDLDSYYQEGITELKEIENSKVPLDVSGSGQHVPHEPVALVVTPKLDVISDSQVQSKDVMDTVTSLSIKEDLDLSKTLLVPNEGITSTLERNNLDEAGPSGKSSLSDLADPNANEPSTDDYNEIDRSKEFFGSPIPEGSFSSAGIPAPSLVSAALQVPPGKVLVPAAVDQVQGQAFSALQVLKVIEADVQPGDLCTRREYARWLVSASSALSRSTISKVYPAMYIENVTDLAFDDITPEDPDFPSIQGLAEAGLISSNLSRRDMLSSIDEEPKSFFFSPESPLSRQDLVSWKMALDKRQLPEVDRQILHQHSGFIDIDKINPDAWPALVADLSAGEHGIMALAFGYTRLFQPEKPVTKAQAAIALSIGEAADIVSEELTRIEAESMAETAVAAHSALVAEVEKDINATFEKELAMEKEKIDAVEKLAEEAKLELERLKAERKEENSALLRGRAAVEAEMEVLSQLRHEVEEQLQMLMSNKMEISFERERIEKLRKEAESENQAIARLQYELEVERKALSMARVWAEDEAKRAREQAKALEEARERWERHGIKVVVDSDLQDDANAGVTWLEAGKQSADETVNRAEKLVGKLKAMAHDLKGNGKVVIENIIQKIISLIAVLKEWATEAARRTGEIRKAAVLKVSDSIQKLEQNTGEIQRAAILKVSDSIQKLEQNTAGFSSSFQDGAKRIAGDCREGVEKLTQKFKT</sequence>
<keyword evidence="1" id="KW-0175">Coiled coil</keyword>
<feature type="region of interest" description="Disordered" evidence="2">
    <location>
        <begin position="391"/>
        <end position="425"/>
    </location>
</feature>
<dbReference type="PANTHER" id="PTHR33740:SF3">
    <property type="entry name" value="GPI-ANCHORED ADHESIN-LIKE PROTEIN"/>
    <property type="match status" value="1"/>
</dbReference>
<dbReference type="OrthoDB" id="2020668at2759"/>
<evidence type="ECO:0000256" key="2">
    <source>
        <dbReference type="SAM" id="MobiDB-lite"/>
    </source>
</evidence>
<organism evidence="5 6">
    <name type="scientific">Protea cynaroides</name>
    <dbReference type="NCBI Taxonomy" id="273540"/>
    <lineage>
        <taxon>Eukaryota</taxon>
        <taxon>Viridiplantae</taxon>
        <taxon>Streptophyta</taxon>
        <taxon>Embryophyta</taxon>
        <taxon>Tracheophyta</taxon>
        <taxon>Spermatophyta</taxon>
        <taxon>Magnoliopsida</taxon>
        <taxon>Proteales</taxon>
        <taxon>Proteaceae</taxon>
        <taxon>Protea</taxon>
    </lineage>
</organism>
<keyword evidence="3" id="KW-1133">Transmembrane helix</keyword>
<name>A0A9Q0JVN7_9MAGN</name>
<keyword evidence="3" id="KW-0812">Transmembrane</keyword>
<dbReference type="AlphaFoldDB" id="A0A9Q0JVN7"/>
<feature type="transmembrane region" description="Helical" evidence="3">
    <location>
        <begin position="93"/>
        <end position="115"/>
    </location>
</feature>
<dbReference type="Proteomes" id="UP001141806">
    <property type="component" value="Unassembled WGS sequence"/>
</dbReference>
<evidence type="ECO:0000256" key="1">
    <source>
        <dbReference type="SAM" id="Coils"/>
    </source>
</evidence>
<keyword evidence="6" id="KW-1185">Reference proteome</keyword>
<keyword evidence="3" id="KW-0472">Membrane</keyword>
<feature type="compositionally biased region" description="Basic and acidic residues" evidence="2">
    <location>
        <begin position="52"/>
        <end position="61"/>
    </location>
</feature>
<evidence type="ECO:0000256" key="3">
    <source>
        <dbReference type="SAM" id="Phobius"/>
    </source>
</evidence>
<feature type="coiled-coil region" evidence="1">
    <location>
        <begin position="708"/>
        <end position="851"/>
    </location>
</feature>
<reference evidence="5" key="1">
    <citation type="journal article" date="2023" name="Plant J.">
        <title>The genome of the king protea, Protea cynaroides.</title>
        <authorList>
            <person name="Chang J."/>
            <person name="Duong T.A."/>
            <person name="Schoeman C."/>
            <person name="Ma X."/>
            <person name="Roodt D."/>
            <person name="Barker N."/>
            <person name="Li Z."/>
            <person name="Van de Peer Y."/>
            <person name="Mizrachi E."/>
        </authorList>
    </citation>
    <scope>NUCLEOTIDE SEQUENCE</scope>
    <source>
        <tissue evidence="5">Young leaves</tissue>
    </source>
</reference>
<feature type="domain" description="SLH" evidence="4">
    <location>
        <begin position="531"/>
        <end position="608"/>
    </location>
</feature>
<evidence type="ECO:0000259" key="4">
    <source>
        <dbReference type="PROSITE" id="PS51272"/>
    </source>
</evidence>